<evidence type="ECO:0000256" key="1">
    <source>
        <dbReference type="SAM" id="Phobius"/>
    </source>
</evidence>
<dbReference type="KEGG" id="vpo:Kpol_529p29"/>
<dbReference type="InParanoid" id="A7TM82"/>
<keyword evidence="1" id="KW-0812">Transmembrane</keyword>
<dbReference type="RefSeq" id="XP_001644507.1">
    <property type="nucleotide sequence ID" value="XM_001644457.1"/>
</dbReference>
<dbReference type="AlphaFoldDB" id="A7TM82"/>
<dbReference type="GeneID" id="5544808"/>
<reference evidence="2 3" key="1">
    <citation type="journal article" date="2007" name="Proc. Natl. Acad. Sci. U.S.A.">
        <title>Independent sorting-out of thousands of duplicated gene pairs in two yeast species descended from a whole-genome duplication.</title>
        <authorList>
            <person name="Scannell D.R."/>
            <person name="Frank A.C."/>
            <person name="Conant G.C."/>
            <person name="Byrne K.P."/>
            <person name="Woolfit M."/>
            <person name="Wolfe K.H."/>
        </authorList>
    </citation>
    <scope>NUCLEOTIDE SEQUENCE [LARGE SCALE GENOMIC DNA]</scope>
    <source>
        <strain evidence="3">ATCC 22028 / DSM 70294 / BCRC 21397 / CBS 2163 / NBRC 10782 / NRRL Y-8283 / UCD 57-17</strain>
    </source>
</reference>
<accession>A7TM82</accession>
<keyword evidence="3" id="KW-1185">Reference proteome</keyword>
<proteinExistence type="predicted"/>
<protein>
    <submittedName>
        <fullName evidence="2">Uncharacterized protein</fullName>
    </submittedName>
</protein>
<keyword evidence="1" id="KW-1133">Transmembrane helix</keyword>
<feature type="transmembrane region" description="Helical" evidence="1">
    <location>
        <begin position="46"/>
        <end position="64"/>
    </location>
</feature>
<gene>
    <name evidence="2" type="ORF">Kpol_529p29</name>
</gene>
<dbReference type="HOGENOM" id="CLU_1310933_0_0_1"/>
<sequence length="210" mass="23774">MSVSPLSVSIREFVYYIYVRVILPTSADGCPDGLRHQHTHSDILDFFFFFFLFVFFSVSVQSAVKNLRRGTRKEEARLISLDLFLALLCFCLLVASFGVSSVKTSSFGVYAHGNFLSLWRRRFGRHPCDGEWVLLSRYISLPLPLGSCLSLLYKLFVHSACCFLRSPLPPPTLSLTLLLPDLLYNSVATSTFSLLLFQSQSQSQLHTTKK</sequence>
<evidence type="ECO:0000313" key="2">
    <source>
        <dbReference type="EMBL" id="EDO16649.1"/>
    </source>
</evidence>
<name>A7TM82_VANPO</name>
<organism evidence="3">
    <name type="scientific">Vanderwaltozyma polyspora (strain ATCC 22028 / DSM 70294 / BCRC 21397 / CBS 2163 / NBRC 10782 / NRRL Y-8283 / UCD 57-17)</name>
    <name type="common">Kluyveromyces polysporus</name>
    <dbReference type="NCBI Taxonomy" id="436907"/>
    <lineage>
        <taxon>Eukaryota</taxon>
        <taxon>Fungi</taxon>
        <taxon>Dikarya</taxon>
        <taxon>Ascomycota</taxon>
        <taxon>Saccharomycotina</taxon>
        <taxon>Saccharomycetes</taxon>
        <taxon>Saccharomycetales</taxon>
        <taxon>Saccharomycetaceae</taxon>
        <taxon>Vanderwaltozyma</taxon>
    </lineage>
</organism>
<evidence type="ECO:0000313" key="3">
    <source>
        <dbReference type="Proteomes" id="UP000000267"/>
    </source>
</evidence>
<feature type="transmembrane region" description="Helical" evidence="1">
    <location>
        <begin position="76"/>
        <end position="99"/>
    </location>
</feature>
<keyword evidence="1" id="KW-0472">Membrane</keyword>
<dbReference type="Proteomes" id="UP000000267">
    <property type="component" value="Unassembled WGS sequence"/>
</dbReference>
<dbReference type="EMBL" id="DS480420">
    <property type="protein sequence ID" value="EDO16649.1"/>
    <property type="molecule type" value="Genomic_DNA"/>
</dbReference>